<dbReference type="Proteomes" id="UP001497700">
    <property type="component" value="Unassembled WGS sequence"/>
</dbReference>
<protein>
    <submittedName>
        <fullName evidence="1">Uncharacterized protein</fullName>
    </submittedName>
</protein>
<evidence type="ECO:0000313" key="2">
    <source>
        <dbReference type="Proteomes" id="UP001497700"/>
    </source>
</evidence>
<sequence>MPTGIKKYGPAPLTEMGASTESNSLNAAQSIMASRSSTKKQKSRPERIERTDAFIRKLLKLYTKQNAYFPVQGLSALNIICGSLDFETGESTDGWGRFFEPVSMKSMRNMLQAKNPGAVCYSGTVSPNRDNWYNANTIWPHLEMWLYTAEDDSAPGVMDEAGWYFMDTSPFKMLRRQVGDVHWTLESMFEHKDISNPHIIAVLSDKQPLREDSISLSELMLIICMIMFRISGSAYEQYRVFPVTVLSCSGLPVRIVQGFIDPDAGKLVIRKTPIMTRTVEPKDCWDLHVNLLRWLTATPVGETK</sequence>
<accession>A0ACB9YS53</accession>
<organism evidence="1 2">
    <name type="scientific">Hypoxylon rubiginosum</name>
    <dbReference type="NCBI Taxonomy" id="110542"/>
    <lineage>
        <taxon>Eukaryota</taxon>
        <taxon>Fungi</taxon>
        <taxon>Dikarya</taxon>
        <taxon>Ascomycota</taxon>
        <taxon>Pezizomycotina</taxon>
        <taxon>Sordariomycetes</taxon>
        <taxon>Xylariomycetidae</taxon>
        <taxon>Xylariales</taxon>
        <taxon>Hypoxylaceae</taxon>
        <taxon>Hypoxylon</taxon>
    </lineage>
</organism>
<proteinExistence type="predicted"/>
<keyword evidence="2" id="KW-1185">Reference proteome</keyword>
<evidence type="ECO:0000313" key="1">
    <source>
        <dbReference type="EMBL" id="KAI4862222.1"/>
    </source>
</evidence>
<name>A0ACB9YS53_9PEZI</name>
<dbReference type="EMBL" id="MU393531">
    <property type="protein sequence ID" value="KAI4862222.1"/>
    <property type="molecule type" value="Genomic_DNA"/>
</dbReference>
<comment type="caution">
    <text evidence="1">The sequence shown here is derived from an EMBL/GenBank/DDBJ whole genome shotgun (WGS) entry which is preliminary data.</text>
</comment>
<reference evidence="1 2" key="1">
    <citation type="journal article" date="2022" name="New Phytol.">
        <title>Ecological generalism drives hyperdiversity of secondary metabolite gene clusters in xylarialean endophytes.</title>
        <authorList>
            <person name="Franco M.E.E."/>
            <person name="Wisecaver J.H."/>
            <person name="Arnold A.E."/>
            <person name="Ju Y.M."/>
            <person name="Slot J.C."/>
            <person name="Ahrendt S."/>
            <person name="Moore L.P."/>
            <person name="Eastman K.E."/>
            <person name="Scott K."/>
            <person name="Konkel Z."/>
            <person name="Mondo S.J."/>
            <person name="Kuo A."/>
            <person name="Hayes R.D."/>
            <person name="Haridas S."/>
            <person name="Andreopoulos B."/>
            <person name="Riley R."/>
            <person name="LaButti K."/>
            <person name="Pangilinan J."/>
            <person name="Lipzen A."/>
            <person name="Amirebrahimi M."/>
            <person name="Yan J."/>
            <person name="Adam C."/>
            <person name="Keymanesh K."/>
            <person name="Ng V."/>
            <person name="Louie K."/>
            <person name="Northen T."/>
            <person name="Drula E."/>
            <person name="Henrissat B."/>
            <person name="Hsieh H.M."/>
            <person name="Youens-Clark K."/>
            <person name="Lutzoni F."/>
            <person name="Miadlikowska J."/>
            <person name="Eastwood D.C."/>
            <person name="Hamelin R.C."/>
            <person name="Grigoriev I.V."/>
            <person name="U'Ren J.M."/>
        </authorList>
    </citation>
    <scope>NUCLEOTIDE SEQUENCE [LARGE SCALE GENOMIC DNA]</scope>
    <source>
        <strain evidence="1 2">CBS 119005</strain>
    </source>
</reference>
<gene>
    <name evidence="1" type="ORF">F4820DRAFT_451212</name>
</gene>